<protein>
    <submittedName>
        <fullName evidence="2">Uncharacterized protein</fullName>
    </submittedName>
</protein>
<dbReference type="InParanoid" id="A0A084QSN3"/>
<gene>
    <name evidence="2" type="ORF">S40285_08393</name>
</gene>
<keyword evidence="1" id="KW-1133">Transmembrane helix</keyword>
<evidence type="ECO:0000313" key="3">
    <source>
        <dbReference type="Proteomes" id="UP000028524"/>
    </source>
</evidence>
<keyword evidence="1" id="KW-0812">Transmembrane</keyword>
<organism evidence="2 3">
    <name type="scientific">Stachybotrys chlorohalonatus (strain IBT 40285)</name>
    <dbReference type="NCBI Taxonomy" id="1283841"/>
    <lineage>
        <taxon>Eukaryota</taxon>
        <taxon>Fungi</taxon>
        <taxon>Dikarya</taxon>
        <taxon>Ascomycota</taxon>
        <taxon>Pezizomycotina</taxon>
        <taxon>Sordariomycetes</taxon>
        <taxon>Hypocreomycetidae</taxon>
        <taxon>Hypocreales</taxon>
        <taxon>Stachybotryaceae</taxon>
        <taxon>Stachybotrys</taxon>
    </lineage>
</organism>
<evidence type="ECO:0000256" key="1">
    <source>
        <dbReference type="SAM" id="Phobius"/>
    </source>
</evidence>
<dbReference type="OMA" id="ICECKNR"/>
<proteinExistence type="predicted"/>
<dbReference type="HOGENOM" id="CLU_139872_1_0_1"/>
<feature type="transmembrane region" description="Helical" evidence="1">
    <location>
        <begin position="54"/>
        <end position="75"/>
    </location>
</feature>
<reference evidence="2 3" key="1">
    <citation type="journal article" date="2014" name="BMC Genomics">
        <title>Comparative genome sequencing reveals chemotype-specific gene clusters in the toxigenic black mold Stachybotrys.</title>
        <authorList>
            <person name="Semeiks J."/>
            <person name="Borek D."/>
            <person name="Otwinowski Z."/>
            <person name="Grishin N.V."/>
        </authorList>
    </citation>
    <scope>NUCLEOTIDE SEQUENCE [LARGE SCALE GENOMIC DNA]</scope>
    <source>
        <strain evidence="2 3">IBT 40285</strain>
    </source>
</reference>
<dbReference type="OrthoDB" id="4329349at2759"/>
<dbReference type="STRING" id="1283841.A0A084QSN3"/>
<keyword evidence="1" id="KW-0472">Membrane</keyword>
<keyword evidence="3" id="KW-1185">Reference proteome</keyword>
<sequence>MPTPSPSPAVQLEQDNSYLPEVWALYAIGVIVILGRIGVRLRTVGIGGFQGDDYLAFLCLTLYTINAIIVQITYYTGGNIDVSRSQALTLPDRDVEILEYGSKLEYASWYTYPGVICECKNRRLRHV</sequence>
<name>A0A084QSN3_STAC4</name>
<feature type="transmembrane region" description="Helical" evidence="1">
    <location>
        <begin position="23"/>
        <end position="42"/>
    </location>
</feature>
<accession>A0A084QSN3</accession>
<dbReference type="EMBL" id="KL660297">
    <property type="protein sequence ID" value="KFA66968.1"/>
    <property type="molecule type" value="Genomic_DNA"/>
</dbReference>
<dbReference type="Proteomes" id="UP000028524">
    <property type="component" value="Unassembled WGS sequence"/>
</dbReference>
<evidence type="ECO:0000313" key="2">
    <source>
        <dbReference type="EMBL" id="KFA66968.1"/>
    </source>
</evidence>
<dbReference type="AlphaFoldDB" id="A0A084QSN3"/>